<dbReference type="Gene3D" id="1.20.1250.20">
    <property type="entry name" value="MFS general substrate transporter like domains"/>
    <property type="match status" value="1"/>
</dbReference>
<gene>
    <name evidence="9" type="ORF">D5H75_01440</name>
</gene>
<protein>
    <submittedName>
        <fullName evidence="9">MFS transporter</fullName>
    </submittedName>
</protein>
<accession>A0A3A4BBL9</accession>
<feature type="transmembrane region" description="Helical" evidence="8">
    <location>
        <begin position="48"/>
        <end position="69"/>
    </location>
</feature>
<feature type="region of interest" description="Disordered" evidence="7">
    <location>
        <begin position="395"/>
        <end position="417"/>
    </location>
</feature>
<feature type="transmembrane region" description="Helical" evidence="8">
    <location>
        <begin position="209"/>
        <end position="234"/>
    </location>
</feature>
<evidence type="ECO:0000256" key="3">
    <source>
        <dbReference type="ARBA" id="ARBA00022475"/>
    </source>
</evidence>
<evidence type="ECO:0000256" key="1">
    <source>
        <dbReference type="ARBA" id="ARBA00004651"/>
    </source>
</evidence>
<evidence type="ECO:0000256" key="7">
    <source>
        <dbReference type="SAM" id="MobiDB-lite"/>
    </source>
</evidence>
<comment type="subcellular location">
    <subcellularLocation>
        <location evidence="1">Cell membrane</location>
        <topology evidence="1">Multi-pass membrane protein</topology>
    </subcellularLocation>
</comment>
<name>A0A3A4BBL9_9ACTN</name>
<evidence type="ECO:0000313" key="9">
    <source>
        <dbReference type="EMBL" id="RJL35496.1"/>
    </source>
</evidence>
<keyword evidence="10" id="KW-1185">Reference proteome</keyword>
<dbReference type="InterPro" id="IPR050171">
    <property type="entry name" value="MFS_Transporters"/>
</dbReference>
<evidence type="ECO:0000256" key="8">
    <source>
        <dbReference type="SAM" id="Phobius"/>
    </source>
</evidence>
<keyword evidence="6 8" id="KW-0472">Membrane</keyword>
<keyword evidence="3" id="KW-1003">Cell membrane</keyword>
<dbReference type="Pfam" id="PF07690">
    <property type="entry name" value="MFS_1"/>
    <property type="match status" value="1"/>
</dbReference>
<comment type="caution">
    <text evidence="9">The sequence shown here is derived from an EMBL/GenBank/DDBJ whole genome shotgun (WGS) entry which is preliminary data.</text>
</comment>
<dbReference type="GO" id="GO:0022857">
    <property type="term" value="F:transmembrane transporter activity"/>
    <property type="evidence" value="ECO:0007669"/>
    <property type="project" value="InterPro"/>
</dbReference>
<dbReference type="Proteomes" id="UP000265768">
    <property type="component" value="Unassembled WGS sequence"/>
</dbReference>
<feature type="transmembrane region" description="Helical" evidence="8">
    <location>
        <begin position="164"/>
        <end position="185"/>
    </location>
</feature>
<proteinExistence type="predicted"/>
<evidence type="ECO:0000256" key="4">
    <source>
        <dbReference type="ARBA" id="ARBA00022692"/>
    </source>
</evidence>
<keyword evidence="2" id="KW-0813">Transport</keyword>
<dbReference type="InterPro" id="IPR011701">
    <property type="entry name" value="MFS"/>
</dbReference>
<dbReference type="EMBL" id="QZEY01000001">
    <property type="protein sequence ID" value="RJL35496.1"/>
    <property type="molecule type" value="Genomic_DNA"/>
</dbReference>
<feature type="transmembrane region" description="Helical" evidence="8">
    <location>
        <begin position="240"/>
        <end position="263"/>
    </location>
</feature>
<evidence type="ECO:0000256" key="2">
    <source>
        <dbReference type="ARBA" id="ARBA00022448"/>
    </source>
</evidence>
<evidence type="ECO:0000313" key="10">
    <source>
        <dbReference type="Proteomes" id="UP000265768"/>
    </source>
</evidence>
<feature type="transmembrane region" description="Helical" evidence="8">
    <location>
        <begin position="369"/>
        <end position="390"/>
    </location>
</feature>
<dbReference type="PANTHER" id="PTHR23517">
    <property type="entry name" value="RESISTANCE PROTEIN MDTM, PUTATIVE-RELATED-RELATED"/>
    <property type="match status" value="1"/>
</dbReference>
<dbReference type="SUPFAM" id="SSF103473">
    <property type="entry name" value="MFS general substrate transporter"/>
    <property type="match status" value="1"/>
</dbReference>
<organism evidence="9 10">
    <name type="scientific">Bailinhaonella thermotolerans</name>
    <dbReference type="NCBI Taxonomy" id="1070861"/>
    <lineage>
        <taxon>Bacteria</taxon>
        <taxon>Bacillati</taxon>
        <taxon>Actinomycetota</taxon>
        <taxon>Actinomycetes</taxon>
        <taxon>Streptosporangiales</taxon>
        <taxon>Streptosporangiaceae</taxon>
        <taxon>Bailinhaonella</taxon>
    </lineage>
</organism>
<evidence type="ECO:0000256" key="6">
    <source>
        <dbReference type="ARBA" id="ARBA00023136"/>
    </source>
</evidence>
<dbReference type="InterPro" id="IPR036259">
    <property type="entry name" value="MFS_trans_sf"/>
</dbReference>
<feature type="transmembrane region" description="Helical" evidence="8">
    <location>
        <begin position="12"/>
        <end position="36"/>
    </location>
</feature>
<feature type="transmembrane region" description="Helical" evidence="8">
    <location>
        <begin position="275"/>
        <end position="296"/>
    </location>
</feature>
<dbReference type="OrthoDB" id="4109786at2"/>
<sequence>MLRTSPRKPSNGLFLVGMFVDALGNGLYVPLTLLFIHEVTGLPTPVVGAGATVAAMIGLAANPLAGVLIDRFDARAVLVGTYVIRALGFALYPLVSGFGPLVAVAAVIACGDRAFYPASAGYIAALTEGGGRDRLYALMATARNVAFGLGGLLSSLAVTRTGGYALIAVFQAASFVLASACLLLARPPRAEPGPRPRGGYRRVLADRPFMGLVAVTQAFTLTQLILSVGLPLYAVTVLGAPPAILGILYTINTLLVAVGQLPVRRLQRHARRTHAMALSGVVFIASCAVYAGAALLPPGPPLVAALVTATLVFTAAELMQATPSASLAAGAAPPALRGRYLAVHQMTWAVGQVVAPAGFSLLLGTAPPLLWAVLAALLAIASAALLRLSAHLPPEAAGRPNPPQAPPGGRTPDHAGT</sequence>
<reference evidence="9 10" key="1">
    <citation type="submission" date="2018-09" db="EMBL/GenBank/DDBJ databases">
        <title>YIM 75507 draft genome.</title>
        <authorList>
            <person name="Tang S."/>
            <person name="Feng Y."/>
        </authorList>
    </citation>
    <scope>NUCLEOTIDE SEQUENCE [LARGE SCALE GENOMIC DNA]</scope>
    <source>
        <strain evidence="9 10">YIM 75507</strain>
    </source>
</reference>
<dbReference type="AlphaFoldDB" id="A0A3A4BBL9"/>
<keyword evidence="4 8" id="KW-0812">Transmembrane</keyword>
<dbReference type="PANTHER" id="PTHR23517:SF2">
    <property type="entry name" value="MULTIDRUG RESISTANCE PROTEIN MDTH"/>
    <property type="match status" value="1"/>
</dbReference>
<keyword evidence="5 8" id="KW-1133">Transmembrane helix</keyword>
<dbReference type="RefSeq" id="WP_119924468.1">
    <property type="nucleotide sequence ID" value="NZ_QZEY01000001.1"/>
</dbReference>
<evidence type="ECO:0000256" key="5">
    <source>
        <dbReference type="ARBA" id="ARBA00022989"/>
    </source>
</evidence>
<dbReference type="GO" id="GO:0005886">
    <property type="term" value="C:plasma membrane"/>
    <property type="evidence" value="ECO:0007669"/>
    <property type="project" value="UniProtKB-SubCell"/>
</dbReference>